<feature type="region of interest" description="Disordered" evidence="5">
    <location>
        <begin position="482"/>
        <end position="506"/>
    </location>
</feature>
<feature type="compositionally biased region" description="Low complexity" evidence="5">
    <location>
        <begin position="824"/>
        <end position="836"/>
    </location>
</feature>
<dbReference type="AlphaFoldDB" id="A0A2T7NXZ9"/>
<keyword evidence="8" id="KW-1185">Reference proteome</keyword>
<dbReference type="Pfam" id="PF14598">
    <property type="entry name" value="PAS_11"/>
    <property type="match status" value="1"/>
</dbReference>
<dbReference type="Gene3D" id="3.30.450.20">
    <property type="entry name" value="PAS domain"/>
    <property type="match status" value="2"/>
</dbReference>
<dbReference type="CDD" id="cd00130">
    <property type="entry name" value="PAS"/>
    <property type="match status" value="1"/>
</dbReference>
<evidence type="ECO:0000256" key="2">
    <source>
        <dbReference type="ARBA" id="ARBA00023015"/>
    </source>
</evidence>
<organism evidence="7 8">
    <name type="scientific">Pomacea canaliculata</name>
    <name type="common">Golden apple snail</name>
    <dbReference type="NCBI Taxonomy" id="400727"/>
    <lineage>
        <taxon>Eukaryota</taxon>
        <taxon>Metazoa</taxon>
        <taxon>Spiralia</taxon>
        <taxon>Lophotrochozoa</taxon>
        <taxon>Mollusca</taxon>
        <taxon>Gastropoda</taxon>
        <taxon>Caenogastropoda</taxon>
        <taxon>Architaenioglossa</taxon>
        <taxon>Ampullarioidea</taxon>
        <taxon>Ampullariidae</taxon>
        <taxon>Pomacea</taxon>
    </lineage>
</organism>
<keyword evidence="4" id="KW-0539">Nucleus</keyword>
<evidence type="ECO:0000313" key="7">
    <source>
        <dbReference type="EMBL" id="PVD26026.1"/>
    </source>
</evidence>
<evidence type="ECO:0000256" key="3">
    <source>
        <dbReference type="ARBA" id="ARBA00023163"/>
    </source>
</evidence>
<dbReference type="GO" id="GO:0000977">
    <property type="term" value="F:RNA polymerase II transcription regulatory region sequence-specific DNA binding"/>
    <property type="evidence" value="ECO:0007669"/>
    <property type="project" value="TreeGrafter"/>
</dbReference>
<name>A0A2T7NXZ9_POMCA</name>
<reference evidence="7 8" key="1">
    <citation type="submission" date="2018-04" db="EMBL/GenBank/DDBJ databases">
        <title>The genome of golden apple snail Pomacea canaliculata provides insight into stress tolerance and invasive adaptation.</title>
        <authorList>
            <person name="Liu C."/>
            <person name="Liu B."/>
            <person name="Ren Y."/>
            <person name="Zhang Y."/>
            <person name="Wang H."/>
            <person name="Li S."/>
            <person name="Jiang F."/>
            <person name="Yin L."/>
            <person name="Zhang G."/>
            <person name="Qian W."/>
            <person name="Fan W."/>
        </authorList>
    </citation>
    <scope>NUCLEOTIDE SEQUENCE [LARGE SCALE GENOMIC DNA]</scope>
    <source>
        <strain evidence="7">SZHN2017</strain>
        <tissue evidence="7">Muscle</tissue>
    </source>
</reference>
<keyword evidence="3" id="KW-0804">Transcription</keyword>
<accession>A0A2T7NXZ9</accession>
<gene>
    <name evidence="7" type="ORF">C0Q70_13694</name>
</gene>
<comment type="subcellular location">
    <subcellularLocation>
        <location evidence="1">Nucleus</location>
    </subcellularLocation>
</comment>
<dbReference type="GO" id="GO:0000981">
    <property type="term" value="F:DNA-binding transcription factor activity, RNA polymerase II-specific"/>
    <property type="evidence" value="ECO:0007669"/>
    <property type="project" value="TreeGrafter"/>
</dbReference>
<dbReference type="InterPro" id="IPR035965">
    <property type="entry name" value="PAS-like_dom_sf"/>
</dbReference>
<feature type="compositionally biased region" description="Polar residues" evidence="5">
    <location>
        <begin position="773"/>
        <end position="787"/>
    </location>
</feature>
<dbReference type="SUPFAM" id="SSF55785">
    <property type="entry name" value="PYP-like sensor domain (PAS domain)"/>
    <property type="match status" value="1"/>
</dbReference>
<evidence type="ECO:0000256" key="4">
    <source>
        <dbReference type="ARBA" id="ARBA00023242"/>
    </source>
</evidence>
<keyword evidence="2" id="KW-0805">Transcription regulation</keyword>
<dbReference type="STRING" id="400727.A0A2T7NXZ9"/>
<evidence type="ECO:0000256" key="5">
    <source>
        <dbReference type="SAM" id="MobiDB-lite"/>
    </source>
</evidence>
<dbReference type="PANTHER" id="PTHR23043:SF39">
    <property type="entry name" value="DYSFUSION, ISOFORM D"/>
    <property type="match status" value="1"/>
</dbReference>
<feature type="compositionally biased region" description="Pro residues" evidence="5">
    <location>
        <begin position="495"/>
        <end position="505"/>
    </location>
</feature>
<dbReference type="GO" id="GO:0005634">
    <property type="term" value="C:nucleus"/>
    <property type="evidence" value="ECO:0007669"/>
    <property type="project" value="UniProtKB-SubCell"/>
</dbReference>
<dbReference type="PANTHER" id="PTHR23043">
    <property type="entry name" value="HYPOXIA-INDUCIBLE FACTOR 1 ALPHA"/>
    <property type="match status" value="1"/>
</dbReference>
<comment type="caution">
    <text evidence="7">The sequence shown here is derived from an EMBL/GenBank/DDBJ whole genome shotgun (WGS) entry which is preliminary data.</text>
</comment>
<dbReference type="Proteomes" id="UP000245119">
    <property type="component" value="Linkage Group LG8"/>
</dbReference>
<dbReference type="InterPro" id="IPR000014">
    <property type="entry name" value="PAS"/>
</dbReference>
<dbReference type="SMART" id="SM00091">
    <property type="entry name" value="PAS"/>
    <property type="match status" value="1"/>
</dbReference>
<protein>
    <recommendedName>
        <fullName evidence="6">PAS domain-containing protein</fullName>
    </recommendedName>
</protein>
<dbReference type="NCBIfam" id="TIGR00229">
    <property type="entry name" value="sensory_box"/>
    <property type="match status" value="1"/>
</dbReference>
<feature type="domain" description="PAS" evidence="6">
    <location>
        <begin position="123"/>
        <end position="190"/>
    </location>
</feature>
<sequence length="891" mass="97223">MFALGIRGNCPDVLGVPVQVDMKTQGDSLYDIVDKRDHGTVQAQLLQGGADLDVTRDVAFFCRMNMSRTLKRQSGFGDVKVIHVRGHFIPLSDPDTDSSDQQQQQQQQKYVFMATCSPLITPEMKENLVQSNTMVFKTVHQLDMTFLEVTKTAEYHLGCSTEEICRKSWYSMLHPEDIHNAREKHILLIRSSHEMGCMITVRMLNADGNVFWVNIVMHVRQATASSQSDEPVIVCINQVISEEEAFQIKVQSHMFTLYPPRSGDMWAAGLPTAQTPGHHHPQTEHGTRWIPATCSSTPPSSSSNYQTPAVSYYGGGQQHPTPPACTYPSVPDRSTGYQVAATQGTVASHGQTEKLKMMLKRKIQGPCRPAKVPKLAWNEHNEGGNGGHGFEFAATGEAMHSPNSASSFLEGGANSGHFNWSDSTQVLSQAHYRVVHALPTSMHQHKVKSFLGPASNSCPQAISPPLSTSGACTMTEQVVPESNGVSLPESYLTPDPSPASSPEPHIPGITNQVKSEIVNYHAATTSAAILQKLEKLASLSHAETSTSPATANAANPASPAVLRTLATPDLAVRKVKEEVQTRRNACIQRELPLMTSFDIESFFDTLDAPEKRLISMHASLFEDKRERQAFNIKNTKSTATPSVKQEHLQAVTQFEHQPSTDSLFPRRESQSRQKNVKPFQQNDMDAAELEELLSFFSSDMNATQLDLSDVLITSSHSNSVGGTSAEGGVALVHCVKEYSDSLQQTGPPCGAGHLGNYLLHSACLERPPEDFSPMSTTDVPSDASSDMSGDEENDAEDLAGESLNLLLQPSLGQLHNSRCKQDRSSAAQGQEEQEQAGLALSCLPGGGRYPHSYSSREVPGLSEEDELYQLDSLFSSLVPTSGTLLLSEETQ</sequence>
<feature type="region of interest" description="Disordered" evidence="5">
    <location>
        <begin position="816"/>
        <end position="836"/>
    </location>
</feature>
<proteinExistence type="predicted"/>
<dbReference type="EMBL" id="PZQS01000008">
    <property type="protein sequence ID" value="PVD26026.1"/>
    <property type="molecule type" value="Genomic_DNA"/>
</dbReference>
<feature type="region of interest" description="Disordered" evidence="5">
    <location>
        <begin position="654"/>
        <end position="677"/>
    </location>
</feature>
<evidence type="ECO:0000259" key="6">
    <source>
        <dbReference type="SMART" id="SM00091"/>
    </source>
</evidence>
<dbReference type="OrthoDB" id="9978016at2759"/>
<feature type="region of interest" description="Disordered" evidence="5">
    <location>
        <begin position="768"/>
        <end position="796"/>
    </location>
</feature>
<evidence type="ECO:0000313" key="8">
    <source>
        <dbReference type="Proteomes" id="UP000245119"/>
    </source>
</evidence>
<evidence type="ECO:0000256" key="1">
    <source>
        <dbReference type="ARBA" id="ARBA00004123"/>
    </source>
</evidence>